<comment type="catalytic activity">
    <reaction evidence="9">
        <text>L-leucine + 2-oxoglutarate = 4-methyl-2-oxopentanoate + L-glutamate</text>
        <dbReference type="Rhea" id="RHEA:18321"/>
        <dbReference type="ChEBI" id="CHEBI:16810"/>
        <dbReference type="ChEBI" id="CHEBI:17865"/>
        <dbReference type="ChEBI" id="CHEBI:29985"/>
        <dbReference type="ChEBI" id="CHEBI:57427"/>
        <dbReference type="EC" id="2.6.1.42"/>
    </reaction>
</comment>
<dbReference type="GO" id="GO:0009099">
    <property type="term" value="P:L-valine biosynthetic process"/>
    <property type="evidence" value="ECO:0007669"/>
    <property type="project" value="TreeGrafter"/>
</dbReference>
<dbReference type="NCBIfam" id="TIGR01123">
    <property type="entry name" value="ilvE_II"/>
    <property type="match status" value="1"/>
</dbReference>
<accession>A0A815GLY3</accession>
<feature type="domain" description="Nicastrin small lobe" evidence="11">
    <location>
        <begin position="405"/>
        <end position="572"/>
    </location>
</feature>
<dbReference type="EC" id="2.6.1.42" evidence="9"/>
<dbReference type="FunFam" id="3.20.10.10:FF:000004">
    <property type="entry name" value="Branched-chain-amino-acid aminotransferase"/>
    <property type="match status" value="1"/>
</dbReference>
<dbReference type="CDD" id="cd01557">
    <property type="entry name" value="BCAT_beta_family"/>
    <property type="match status" value="1"/>
</dbReference>
<dbReference type="GO" id="GO:0009098">
    <property type="term" value="P:L-leucine biosynthetic process"/>
    <property type="evidence" value="ECO:0007669"/>
    <property type="project" value="TreeGrafter"/>
</dbReference>
<evidence type="ECO:0000256" key="7">
    <source>
        <dbReference type="ARBA" id="ARBA00023304"/>
    </source>
</evidence>
<dbReference type="Pfam" id="PF05450">
    <property type="entry name" value="Nicastrin"/>
    <property type="match status" value="1"/>
</dbReference>
<keyword evidence="13" id="KW-1185">Reference proteome</keyword>
<dbReference type="SUPFAM" id="SSF56752">
    <property type="entry name" value="D-aminoacid aminotransferase-like PLP-dependent enzymes"/>
    <property type="match status" value="1"/>
</dbReference>
<dbReference type="EMBL" id="CAJNOL010001352">
    <property type="protein sequence ID" value="CAF1341852.1"/>
    <property type="molecule type" value="Genomic_DNA"/>
</dbReference>
<dbReference type="AlphaFoldDB" id="A0A815GLY3"/>
<evidence type="ECO:0000256" key="2">
    <source>
        <dbReference type="ARBA" id="ARBA00009320"/>
    </source>
</evidence>
<dbReference type="PANTHER" id="PTHR11825">
    <property type="entry name" value="SUBGROUP IIII AMINOTRANSFERASE"/>
    <property type="match status" value="1"/>
</dbReference>
<dbReference type="InterPro" id="IPR033939">
    <property type="entry name" value="BCAT_family"/>
</dbReference>
<gene>
    <name evidence="12" type="ORF">JXQ802_LOCUS31618</name>
</gene>
<reference evidence="12" key="1">
    <citation type="submission" date="2021-02" db="EMBL/GenBank/DDBJ databases">
        <authorList>
            <person name="Nowell W R."/>
        </authorList>
    </citation>
    <scope>NUCLEOTIDE SEQUENCE</scope>
</reference>
<comment type="catalytic activity">
    <reaction evidence="9">
        <text>L-isoleucine + 2-oxoglutarate = (S)-3-methyl-2-oxopentanoate + L-glutamate</text>
        <dbReference type="Rhea" id="RHEA:24801"/>
        <dbReference type="ChEBI" id="CHEBI:16810"/>
        <dbReference type="ChEBI" id="CHEBI:29985"/>
        <dbReference type="ChEBI" id="CHEBI:35146"/>
        <dbReference type="ChEBI" id="CHEBI:58045"/>
        <dbReference type="EC" id="2.6.1.42"/>
    </reaction>
</comment>
<feature type="transmembrane region" description="Helical" evidence="10">
    <location>
        <begin position="1024"/>
        <end position="1044"/>
    </location>
</feature>
<dbReference type="InterPro" id="IPR043132">
    <property type="entry name" value="BCAT-like_C"/>
</dbReference>
<dbReference type="Proteomes" id="UP000663870">
    <property type="component" value="Unassembled WGS sequence"/>
</dbReference>
<keyword evidence="7 9" id="KW-0100">Branched-chain amino acid biosynthesis</keyword>
<evidence type="ECO:0000256" key="10">
    <source>
        <dbReference type="SAM" id="Phobius"/>
    </source>
</evidence>
<name>A0A815GLY3_9BILA</name>
<dbReference type="Gene3D" id="3.20.10.10">
    <property type="entry name" value="D-amino Acid Aminotransferase, subunit A, domain 2"/>
    <property type="match status" value="1"/>
</dbReference>
<dbReference type="GO" id="GO:0005739">
    <property type="term" value="C:mitochondrion"/>
    <property type="evidence" value="ECO:0007669"/>
    <property type="project" value="TreeGrafter"/>
</dbReference>
<comment type="similarity">
    <text evidence="2 9">Belongs to the class-IV pyridoxal-phosphate-dependent aminotransferase family.</text>
</comment>
<evidence type="ECO:0000256" key="6">
    <source>
        <dbReference type="ARBA" id="ARBA00022898"/>
    </source>
</evidence>
<dbReference type="InterPro" id="IPR018300">
    <property type="entry name" value="Aminotrans_IV_CS"/>
</dbReference>
<comment type="caution">
    <text evidence="12">The sequence shown here is derived from an EMBL/GenBank/DDBJ whole genome shotgun (WGS) entry which is preliminary data.</text>
</comment>
<organism evidence="12 13">
    <name type="scientific">Rotaria sordida</name>
    <dbReference type="NCBI Taxonomy" id="392033"/>
    <lineage>
        <taxon>Eukaryota</taxon>
        <taxon>Metazoa</taxon>
        <taxon>Spiralia</taxon>
        <taxon>Gnathifera</taxon>
        <taxon>Rotifera</taxon>
        <taxon>Eurotatoria</taxon>
        <taxon>Bdelloidea</taxon>
        <taxon>Philodinida</taxon>
        <taxon>Philodinidae</taxon>
        <taxon>Rotaria</taxon>
    </lineage>
</organism>
<sequence length="1058" mass="120928">MNKICLLALRRSYATTSTSTFRAADTIIKKTEHGNPKPDPNKLVFGANFSDHMLTIKHTNASGWEKPVIEPLKPFSIHPAAKVLHYAIEIFEGLKAYRGNDGKIRLFRPDLNMKRMLTSAERSVLPTFDGNELLECIKKLIQVDADWVPRSTSSTLYIRPTLIGTEPTLGVGASNESLLFVVTGPVGPYFPTGFKPVSLLADTFHCRAFPGGVGAYKAGSNYGPTIYVNQLAHSKGCQQVLWLYGNKQHITEVGTMNVFIYLKNKKGSNELVTPPLNGLILPGVTRQSILDLGRTWKELTVSEREITMDELLEAHRENRLLEMFGAGTACIVCPVERIIYEGKEYNLATMNKGAPLTIRFHDELVNIQFGRKPIYLFLQIFVVFCSQPKRVVDRMYISFDRARYCVRRLNGTHEIGCQSSIRGNSGRMYMIDNDQEFHIYLTDKKLIDSFNSFIIVLNVNLFNTYYIDYLMKHLDKKLNGLLLYLKSNLSRPLDFSHDDQCPNNRNSFYLNQTEKINWNSKGTSLFFRSFPFPIMLIDEEDDYKRLIEFYRQFNNSQSSPACGLELKSFQNAAHTTKTCMKRNDISHSLIDLQEIFCDPIGGLNIYSKLPQSIKIKPDQRSLKSVILILVTTDSFQMFLKPKGSTGGVQQPATALITFLTLAHLIGQEQDEFKKQNKEIIFVTLDGDALDYSASFKFMFDMINGYFPIGNKNEQPIKIEHIHSIIEFQSLSMTNELWLHTHPSSLINQTFIDILLRNNPMINLIRPNSPLPPASSQIFLRQTLSLSFPVYILSSTNQNQLLNHYYHSFFDDPSTLSINISTLEYNTTTEISLWIKRIVEPFAQTLIESLVGIKKNVIIKQEIINNLVYCILKNINCPLIHNVTNQSIGNTFKPFDQTSMPFSINTYPISTTPTFPFIKYVLGYFLRDRSYDIQNLTKISCKERAYNDSFCSYTFVDGYAPSIINEKSFSGYCVRSYLRFVQSISPAFIIENYDLSQTTYPAWTESRWTTISLRLFIIPTRTHEIVTLIIGILLTFISFCVLFFLRYYTKISLFQPSSS</sequence>
<proteinExistence type="inferred from homology"/>
<evidence type="ECO:0000313" key="13">
    <source>
        <dbReference type="Proteomes" id="UP000663870"/>
    </source>
</evidence>
<dbReference type="InterPro" id="IPR005786">
    <property type="entry name" value="B_amino_transII"/>
</dbReference>
<evidence type="ECO:0000313" key="12">
    <source>
        <dbReference type="EMBL" id="CAF1341852.1"/>
    </source>
</evidence>
<evidence type="ECO:0000256" key="9">
    <source>
        <dbReference type="RuleBase" id="RU004517"/>
    </source>
</evidence>
<protein>
    <recommendedName>
        <fullName evidence="9">Branched-chain-amino-acid aminotransferase</fullName>
        <ecNumber evidence="9">2.6.1.42</ecNumber>
    </recommendedName>
</protein>
<keyword evidence="10" id="KW-0472">Membrane</keyword>
<keyword evidence="6 8" id="KW-0663">Pyridoxal phosphate</keyword>
<keyword evidence="10" id="KW-1133">Transmembrane helix</keyword>
<dbReference type="GO" id="GO:0004084">
    <property type="term" value="F:branched-chain-amino-acid transaminase activity"/>
    <property type="evidence" value="ECO:0007669"/>
    <property type="project" value="UniProtKB-EC"/>
</dbReference>
<dbReference type="Pfam" id="PF18266">
    <property type="entry name" value="Ncstrn_small"/>
    <property type="match status" value="1"/>
</dbReference>
<keyword evidence="3 9" id="KW-0032">Aminotransferase</keyword>
<dbReference type="NCBIfam" id="NF009897">
    <property type="entry name" value="PRK13357.1"/>
    <property type="match status" value="1"/>
</dbReference>
<evidence type="ECO:0000256" key="8">
    <source>
        <dbReference type="RuleBase" id="RU004516"/>
    </source>
</evidence>
<dbReference type="InterPro" id="IPR041084">
    <property type="entry name" value="Ncstrn_small"/>
</dbReference>
<keyword evidence="10" id="KW-0812">Transmembrane</keyword>
<evidence type="ECO:0000256" key="1">
    <source>
        <dbReference type="ARBA" id="ARBA00001933"/>
    </source>
</evidence>
<keyword evidence="5 9" id="KW-0808">Transferase</keyword>
<dbReference type="FunFam" id="3.30.470.10:FF:000002">
    <property type="entry name" value="Branched-chain-amino-acid aminotransferase"/>
    <property type="match status" value="1"/>
</dbReference>
<evidence type="ECO:0000256" key="4">
    <source>
        <dbReference type="ARBA" id="ARBA00022605"/>
    </source>
</evidence>
<dbReference type="Gene3D" id="3.30.470.10">
    <property type="match status" value="1"/>
</dbReference>
<dbReference type="Pfam" id="PF01063">
    <property type="entry name" value="Aminotran_4"/>
    <property type="match status" value="1"/>
</dbReference>
<comment type="cofactor">
    <cofactor evidence="1 8">
        <name>pyridoxal 5'-phosphate</name>
        <dbReference type="ChEBI" id="CHEBI:597326"/>
    </cofactor>
</comment>
<comment type="catalytic activity">
    <reaction evidence="9">
        <text>L-valine + 2-oxoglutarate = 3-methyl-2-oxobutanoate + L-glutamate</text>
        <dbReference type="Rhea" id="RHEA:24813"/>
        <dbReference type="ChEBI" id="CHEBI:11851"/>
        <dbReference type="ChEBI" id="CHEBI:16810"/>
        <dbReference type="ChEBI" id="CHEBI:29985"/>
        <dbReference type="ChEBI" id="CHEBI:57762"/>
        <dbReference type="EC" id="2.6.1.42"/>
    </reaction>
</comment>
<dbReference type="InterPro" id="IPR001544">
    <property type="entry name" value="Aminotrans_IV"/>
</dbReference>
<dbReference type="InterPro" id="IPR043131">
    <property type="entry name" value="BCAT-like_N"/>
</dbReference>
<evidence type="ECO:0000256" key="5">
    <source>
        <dbReference type="ARBA" id="ARBA00022679"/>
    </source>
</evidence>
<evidence type="ECO:0000259" key="11">
    <source>
        <dbReference type="Pfam" id="PF18266"/>
    </source>
</evidence>
<keyword evidence="4 9" id="KW-0028">Amino-acid biosynthesis</keyword>
<dbReference type="PROSITE" id="PS00770">
    <property type="entry name" value="AA_TRANSFER_CLASS_4"/>
    <property type="match status" value="1"/>
</dbReference>
<dbReference type="PANTHER" id="PTHR11825:SF44">
    <property type="entry name" value="BRANCHED-CHAIN-AMINO-ACID AMINOTRANSFERASE"/>
    <property type="match status" value="1"/>
</dbReference>
<evidence type="ECO:0000256" key="3">
    <source>
        <dbReference type="ARBA" id="ARBA00022576"/>
    </source>
</evidence>
<dbReference type="InterPro" id="IPR036038">
    <property type="entry name" value="Aminotransferase-like"/>
</dbReference>